<dbReference type="GO" id="GO:0015833">
    <property type="term" value="P:peptide transport"/>
    <property type="evidence" value="ECO:0007669"/>
    <property type="project" value="InterPro"/>
</dbReference>
<evidence type="ECO:0000256" key="3">
    <source>
        <dbReference type="ARBA" id="ARBA00022741"/>
    </source>
</evidence>
<dbReference type="NCBIfam" id="TIGR01727">
    <property type="entry name" value="oligo_HPY"/>
    <property type="match status" value="1"/>
</dbReference>
<dbReference type="SMART" id="SM00382">
    <property type="entry name" value="AAA"/>
    <property type="match status" value="1"/>
</dbReference>
<reference evidence="6 7" key="1">
    <citation type="submission" date="2017-04" db="EMBL/GenBank/DDBJ databases">
        <title>Novel microbial lineages endemic to geothermal iron-oxide mats fill important gaps in the evolutionary history of Archaea.</title>
        <authorList>
            <person name="Jay Z.J."/>
            <person name="Beam J.P."/>
            <person name="Dlakic M."/>
            <person name="Rusch D.B."/>
            <person name="Kozubal M.A."/>
            <person name="Inskeep W.P."/>
        </authorList>
    </citation>
    <scope>NUCLEOTIDE SEQUENCE [LARGE SCALE GENOMIC DNA]</scope>
    <source>
        <strain evidence="6">OSP_D</strain>
    </source>
</reference>
<keyword evidence="3" id="KW-0547">Nucleotide-binding</keyword>
<dbReference type="SUPFAM" id="SSF52540">
    <property type="entry name" value="P-loop containing nucleoside triphosphate hydrolases"/>
    <property type="match status" value="1"/>
</dbReference>
<accession>A0A2R6ACP0</accession>
<dbReference type="GO" id="GO:0005524">
    <property type="term" value="F:ATP binding"/>
    <property type="evidence" value="ECO:0007669"/>
    <property type="project" value="UniProtKB-KW"/>
</dbReference>
<dbReference type="AlphaFoldDB" id="A0A2R6ACP0"/>
<evidence type="ECO:0000256" key="4">
    <source>
        <dbReference type="ARBA" id="ARBA00022840"/>
    </source>
</evidence>
<dbReference type="Gene3D" id="3.40.50.300">
    <property type="entry name" value="P-loop containing nucleotide triphosphate hydrolases"/>
    <property type="match status" value="1"/>
</dbReference>
<dbReference type="CDD" id="cd03257">
    <property type="entry name" value="ABC_NikE_OppD_transporters"/>
    <property type="match status" value="1"/>
</dbReference>
<comment type="caution">
    <text evidence="6">The sequence shown here is derived from an EMBL/GenBank/DDBJ whole genome shotgun (WGS) entry which is preliminary data.</text>
</comment>
<dbReference type="InterPro" id="IPR017871">
    <property type="entry name" value="ABC_transporter-like_CS"/>
</dbReference>
<dbReference type="InterPro" id="IPR027417">
    <property type="entry name" value="P-loop_NTPase"/>
</dbReference>
<evidence type="ECO:0000313" key="6">
    <source>
        <dbReference type="EMBL" id="PSN84098.1"/>
    </source>
</evidence>
<dbReference type="EMBL" id="NEXC01000008">
    <property type="protein sequence ID" value="PSN84098.1"/>
    <property type="molecule type" value="Genomic_DNA"/>
</dbReference>
<evidence type="ECO:0000256" key="2">
    <source>
        <dbReference type="ARBA" id="ARBA00022448"/>
    </source>
</evidence>
<feature type="domain" description="ABC transporter" evidence="5">
    <location>
        <begin position="2"/>
        <end position="247"/>
    </location>
</feature>
<dbReference type="InterPro" id="IPR013563">
    <property type="entry name" value="Oligopep_ABC_C"/>
</dbReference>
<dbReference type="InterPro" id="IPR003439">
    <property type="entry name" value="ABC_transporter-like_ATP-bd"/>
</dbReference>
<proteinExistence type="inferred from homology"/>
<evidence type="ECO:0000256" key="1">
    <source>
        <dbReference type="ARBA" id="ARBA00005417"/>
    </source>
</evidence>
<dbReference type="GO" id="GO:0055085">
    <property type="term" value="P:transmembrane transport"/>
    <property type="evidence" value="ECO:0007669"/>
    <property type="project" value="UniProtKB-ARBA"/>
</dbReference>
<dbReference type="Proteomes" id="UP000240880">
    <property type="component" value="Unassembled WGS sequence"/>
</dbReference>
<keyword evidence="4" id="KW-0067">ATP-binding</keyword>
<dbReference type="PROSITE" id="PS00211">
    <property type="entry name" value="ABC_TRANSPORTER_1"/>
    <property type="match status" value="1"/>
</dbReference>
<protein>
    <recommendedName>
        <fullName evidence="5">ABC transporter domain-containing protein</fullName>
    </recommendedName>
</protein>
<dbReference type="PANTHER" id="PTHR43776">
    <property type="entry name" value="TRANSPORT ATP-BINDING PROTEIN"/>
    <property type="match status" value="1"/>
</dbReference>
<dbReference type="Pfam" id="PF08352">
    <property type="entry name" value="oligo_HPY"/>
    <property type="match status" value="1"/>
</dbReference>
<dbReference type="InterPro" id="IPR050319">
    <property type="entry name" value="ABC_transp_ATP-bind"/>
</dbReference>
<dbReference type="FunFam" id="3.40.50.300:FF:000016">
    <property type="entry name" value="Oligopeptide ABC transporter ATP-binding component"/>
    <property type="match status" value="1"/>
</dbReference>
<comment type="similarity">
    <text evidence="1">Belongs to the ABC transporter superfamily.</text>
</comment>
<dbReference type="PANTHER" id="PTHR43776:SF7">
    <property type="entry name" value="D,D-DIPEPTIDE TRANSPORT ATP-BINDING PROTEIN DDPF-RELATED"/>
    <property type="match status" value="1"/>
</dbReference>
<keyword evidence="2" id="KW-0813">Transport</keyword>
<dbReference type="InterPro" id="IPR003593">
    <property type="entry name" value="AAA+_ATPase"/>
</dbReference>
<evidence type="ECO:0000259" key="5">
    <source>
        <dbReference type="PROSITE" id="PS50893"/>
    </source>
</evidence>
<evidence type="ECO:0000313" key="7">
    <source>
        <dbReference type="Proteomes" id="UP000240880"/>
    </source>
</evidence>
<sequence>MIEVRHLVKHYTRRSFFVKEKPIRALDDVSFDIANREVFGVVGESGSGKTTLGLTTIRFIEPTQGKIFVDGVDYTSLKGKEFERFRKRFSVVFQNPSHALDPNWSVSRIVSEPLESVTQKEKEQMVFDALNEVGLPKSFAERRPHELSGGQKQRVAIARALINKPQFVVLDEPTSALDVSIQAQILNLLVDLQEKHNLTYMLISHDLNVVGKLSDRVAVMYLGKIVEIGDTIELFRSPLHPYTQALLSSLPGKKQFLEFSLVGDVPSAKDPPSGCRFHTRCPYATEICKREEPKMLAFGDTHSVACHNTHLVKQKAVQHPERIGGFERA</sequence>
<dbReference type="PROSITE" id="PS50893">
    <property type="entry name" value="ABC_TRANSPORTER_2"/>
    <property type="match status" value="1"/>
</dbReference>
<organism evidence="6 7">
    <name type="scientific">Candidatus Marsarchaeota G1 archaeon OSP_D</name>
    <dbReference type="NCBI Taxonomy" id="1978155"/>
    <lineage>
        <taxon>Archaea</taxon>
        <taxon>Candidatus Marsarchaeota</taxon>
        <taxon>Candidatus Marsarchaeota group 1</taxon>
    </lineage>
</organism>
<dbReference type="Pfam" id="PF00005">
    <property type="entry name" value="ABC_tran"/>
    <property type="match status" value="1"/>
</dbReference>
<dbReference type="GO" id="GO:0016887">
    <property type="term" value="F:ATP hydrolysis activity"/>
    <property type="evidence" value="ECO:0007669"/>
    <property type="project" value="InterPro"/>
</dbReference>
<gene>
    <name evidence="6" type="ORF">B9Q01_02245</name>
</gene>
<name>A0A2R6ACP0_9ARCH</name>